<dbReference type="GO" id="GO:0008821">
    <property type="term" value="F:crossover junction DNA endonuclease activity"/>
    <property type="evidence" value="ECO:0007669"/>
    <property type="project" value="UniProtKB-UniRule"/>
</dbReference>
<comment type="cofactor">
    <cofactor evidence="13">
        <name>Mg(2+)</name>
        <dbReference type="ChEBI" id="CHEBI:18420"/>
    </cofactor>
    <text evidence="13">Binds 2 Mg(2+) ion per subunit.</text>
</comment>
<keyword evidence="9 13" id="KW-0238">DNA-binding</keyword>
<evidence type="ECO:0000256" key="9">
    <source>
        <dbReference type="ARBA" id="ARBA00023125"/>
    </source>
</evidence>
<evidence type="ECO:0000256" key="3">
    <source>
        <dbReference type="ARBA" id="ARBA00022722"/>
    </source>
</evidence>
<dbReference type="NCBIfam" id="NF000711">
    <property type="entry name" value="PRK00039.2-1"/>
    <property type="match status" value="1"/>
</dbReference>
<keyword evidence="6 13" id="KW-0227">DNA damage</keyword>
<dbReference type="EC" id="3.1.21.10" evidence="13 14"/>
<comment type="function">
    <text evidence="13">The RuvA-RuvB-RuvC complex processes Holliday junction (HJ) DNA during genetic recombination and DNA repair. Endonuclease that resolves HJ intermediates. Cleaves cruciform DNA by making single-stranded nicks across the HJ at symmetrical positions within the homologous arms, yielding a 5'-phosphate and a 3'-hydroxyl group; requires a central core of homology in the junction. The consensus cleavage sequence is 5'-(A/T)TT(C/G)-3'. Cleavage occurs on the 3'-side of the TT dinucleotide at the point of strand exchange. HJ branch migration catalyzed by RuvA-RuvB allows RuvC to scan DNA until it finds its consensus sequence, where it cleaves and resolves the cruciform DNA.</text>
</comment>
<feature type="active site" evidence="13">
    <location>
        <position position="146"/>
    </location>
</feature>
<feature type="binding site" evidence="13">
    <location>
        <position position="74"/>
    </location>
    <ligand>
        <name>Mg(2+)</name>
        <dbReference type="ChEBI" id="CHEBI:18420"/>
        <label>2</label>
    </ligand>
</feature>
<evidence type="ECO:0000256" key="12">
    <source>
        <dbReference type="ARBA" id="ARBA00029354"/>
    </source>
</evidence>
<dbReference type="InterPro" id="IPR012337">
    <property type="entry name" value="RNaseH-like_sf"/>
</dbReference>
<dbReference type="SUPFAM" id="SSF53098">
    <property type="entry name" value="Ribonuclease H-like"/>
    <property type="match status" value="1"/>
</dbReference>
<dbReference type="GO" id="GO:0006310">
    <property type="term" value="P:DNA recombination"/>
    <property type="evidence" value="ECO:0007669"/>
    <property type="project" value="UniProtKB-UniRule"/>
</dbReference>
<evidence type="ECO:0000313" key="16">
    <source>
        <dbReference type="Proteomes" id="UP000228596"/>
    </source>
</evidence>
<comment type="caution">
    <text evidence="15">The sequence shown here is derived from an EMBL/GenBank/DDBJ whole genome shotgun (WGS) entry which is preliminary data.</text>
</comment>
<dbReference type="PANTHER" id="PTHR30194:SF3">
    <property type="entry name" value="CROSSOVER JUNCTION ENDODEOXYRIBONUCLEASE RUVC"/>
    <property type="match status" value="1"/>
</dbReference>
<feature type="binding site" evidence="13">
    <location>
        <position position="146"/>
    </location>
    <ligand>
        <name>Mg(2+)</name>
        <dbReference type="ChEBI" id="CHEBI:18420"/>
        <label>1</label>
    </ligand>
</feature>
<evidence type="ECO:0000256" key="6">
    <source>
        <dbReference type="ARBA" id="ARBA00022763"/>
    </source>
</evidence>
<dbReference type="FunFam" id="3.30.420.10:FF:000002">
    <property type="entry name" value="Crossover junction endodeoxyribonuclease RuvC"/>
    <property type="match status" value="1"/>
</dbReference>
<feature type="active site" evidence="13">
    <location>
        <position position="74"/>
    </location>
</feature>
<keyword evidence="3 13" id="KW-0540">Nuclease</keyword>
<evidence type="ECO:0000256" key="1">
    <source>
        <dbReference type="ARBA" id="ARBA00009518"/>
    </source>
</evidence>
<evidence type="ECO:0000256" key="10">
    <source>
        <dbReference type="ARBA" id="ARBA00023172"/>
    </source>
</evidence>
<dbReference type="Proteomes" id="UP000228596">
    <property type="component" value="Unassembled WGS sequence"/>
</dbReference>
<proteinExistence type="inferred from homology"/>
<keyword evidence="8 13" id="KW-0460">Magnesium</keyword>
<evidence type="ECO:0000256" key="8">
    <source>
        <dbReference type="ARBA" id="ARBA00022842"/>
    </source>
</evidence>
<keyword evidence="11 13" id="KW-0234">DNA repair</keyword>
<keyword evidence="7 13" id="KW-0378">Hydrolase</keyword>
<evidence type="ECO:0000256" key="4">
    <source>
        <dbReference type="ARBA" id="ARBA00022723"/>
    </source>
</evidence>
<dbReference type="GO" id="GO:0006281">
    <property type="term" value="P:DNA repair"/>
    <property type="evidence" value="ECO:0007669"/>
    <property type="project" value="UniProtKB-UniRule"/>
</dbReference>
<reference evidence="16" key="1">
    <citation type="submission" date="2017-09" db="EMBL/GenBank/DDBJ databases">
        <title>Depth-based differentiation of microbial function through sediment-hosted aquifers and enrichment of novel symbionts in the deep terrestrial subsurface.</title>
        <authorList>
            <person name="Probst A.J."/>
            <person name="Ladd B."/>
            <person name="Jarett J.K."/>
            <person name="Geller-Mcgrath D.E."/>
            <person name="Sieber C.M.K."/>
            <person name="Emerson J.B."/>
            <person name="Anantharaman K."/>
            <person name="Thomas B.C."/>
            <person name="Malmstrom R."/>
            <person name="Stieglmeier M."/>
            <person name="Klingl A."/>
            <person name="Woyke T."/>
            <person name="Ryan C.M."/>
            <person name="Banfield J.F."/>
        </authorList>
    </citation>
    <scope>NUCLEOTIDE SEQUENCE [LARGE SCALE GENOMIC DNA]</scope>
</reference>
<evidence type="ECO:0000256" key="7">
    <source>
        <dbReference type="ARBA" id="ARBA00022801"/>
    </source>
</evidence>
<comment type="subcellular location">
    <subcellularLocation>
        <location evidence="13">Cytoplasm</location>
    </subcellularLocation>
</comment>
<dbReference type="NCBIfam" id="TIGR00228">
    <property type="entry name" value="ruvC"/>
    <property type="match status" value="1"/>
</dbReference>
<dbReference type="GO" id="GO:0048476">
    <property type="term" value="C:Holliday junction resolvase complex"/>
    <property type="evidence" value="ECO:0007669"/>
    <property type="project" value="UniProtKB-UniRule"/>
</dbReference>
<dbReference type="AlphaFoldDB" id="A0A2M6WXC1"/>
<feature type="active site" evidence="13">
    <location>
        <position position="9"/>
    </location>
</feature>
<dbReference type="PANTHER" id="PTHR30194">
    <property type="entry name" value="CROSSOVER JUNCTION ENDODEOXYRIBONUCLEASE RUVC"/>
    <property type="match status" value="1"/>
</dbReference>
<dbReference type="InterPro" id="IPR036397">
    <property type="entry name" value="RNaseH_sf"/>
</dbReference>
<dbReference type="CDD" id="cd16962">
    <property type="entry name" value="RuvC"/>
    <property type="match status" value="1"/>
</dbReference>
<dbReference type="Pfam" id="PF02075">
    <property type="entry name" value="RuvC"/>
    <property type="match status" value="1"/>
</dbReference>
<dbReference type="GO" id="GO:0003677">
    <property type="term" value="F:DNA binding"/>
    <property type="evidence" value="ECO:0007669"/>
    <property type="project" value="UniProtKB-KW"/>
</dbReference>
<evidence type="ECO:0000256" key="14">
    <source>
        <dbReference type="NCBIfam" id="TIGR00228"/>
    </source>
</evidence>
<sequence>MDRTILAIDPGTGRCGWAVLSQNSARRSQENIRLLDCGCIDTPSKTPLHKRLVRIFDEIDKMIKKYKPTQMAIEELFFVKNVKTGISVGQARGVIMLAGVKNNLEIFEYKPNEIKLTIAGYGHATKGQMQKMLTYHIKGCSISQDDMVDAIAVGICHLQKSNSRMNL</sequence>
<comment type="subunit">
    <text evidence="13">Homodimer which binds Holliday junction (HJ) DNA. The HJ becomes 2-fold symmetrical on binding to RuvC with unstacked arms; it has a different conformation from HJ DNA in complex with RuvA. In the full resolvosome a probable DNA-RuvA(4)-RuvB(12)-RuvC(2) complex forms which resolves the HJ.</text>
</comment>
<keyword evidence="4 13" id="KW-0479">Metal-binding</keyword>
<evidence type="ECO:0000256" key="13">
    <source>
        <dbReference type="HAMAP-Rule" id="MF_00034"/>
    </source>
</evidence>
<dbReference type="GO" id="GO:0005737">
    <property type="term" value="C:cytoplasm"/>
    <property type="evidence" value="ECO:0007669"/>
    <property type="project" value="UniProtKB-SubCell"/>
</dbReference>
<dbReference type="HAMAP" id="MF_00034">
    <property type="entry name" value="RuvC"/>
    <property type="match status" value="1"/>
</dbReference>
<organism evidence="15 16">
    <name type="scientific">Candidatus Berkelbacteria bacterium CG10_big_fil_rev_8_21_14_0_10_41_12</name>
    <dbReference type="NCBI Taxonomy" id="1974513"/>
    <lineage>
        <taxon>Bacteria</taxon>
        <taxon>Candidatus Berkelbacteria</taxon>
    </lineage>
</organism>
<dbReference type="InterPro" id="IPR002176">
    <property type="entry name" value="X-over_junc_endoDNase_RuvC"/>
</dbReference>
<dbReference type="EMBL" id="PEZV01000010">
    <property type="protein sequence ID" value="PIT97445.1"/>
    <property type="molecule type" value="Genomic_DNA"/>
</dbReference>
<keyword evidence="5 13" id="KW-0255">Endonuclease</keyword>
<gene>
    <name evidence="13" type="primary">ruvC</name>
    <name evidence="15" type="ORF">COT77_01465</name>
</gene>
<dbReference type="PRINTS" id="PR00696">
    <property type="entry name" value="RSOLVASERUVC"/>
</dbReference>
<keyword evidence="10 13" id="KW-0233">DNA recombination</keyword>
<dbReference type="GO" id="GO:0000287">
    <property type="term" value="F:magnesium ion binding"/>
    <property type="evidence" value="ECO:0007669"/>
    <property type="project" value="UniProtKB-UniRule"/>
</dbReference>
<accession>A0A2M6WXC1</accession>
<name>A0A2M6WXC1_9BACT</name>
<comment type="similarity">
    <text evidence="1 13">Belongs to the RuvC family.</text>
</comment>
<evidence type="ECO:0000313" key="15">
    <source>
        <dbReference type="EMBL" id="PIT97445.1"/>
    </source>
</evidence>
<evidence type="ECO:0000256" key="11">
    <source>
        <dbReference type="ARBA" id="ARBA00023204"/>
    </source>
</evidence>
<evidence type="ECO:0000256" key="5">
    <source>
        <dbReference type="ARBA" id="ARBA00022759"/>
    </source>
</evidence>
<protein>
    <recommendedName>
        <fullName evidence="13 14">Crossover junction endodeoxyribonuclease RuvC</fullName>
        <ecNumber evidence="13 14">3.1.21.10</ecNumber>
    </recommendedName>
    <alternativeName>
        <fullName evidence="13">Holliday junction nuclease RuvC</fullName>
    </alternativeName>
    <alternativeName>
        <fullName evidence="13">Holliday junction resolvase RuvC</fullName>
    </alternativeName>
</protein>
<feature type="binding site" evidence="13">
    <location>
        <position position="9"/>
    </location>
    <ligand>
        <name>Mg(2+)</name>
        <dbReference type="ChEBI" id="CHEBI:18420"/>
        <label>1</label>
    </ligand>
</feature>
<dbReference type="Gene3D" id="3.30.420.10">
    <property type="entry name" value="Ribonuclease H-like superfamily/Ribonuclease H"/>
    <property type="match status" value="1"/>
</dbReference>
<evidence type="ECO:0000256" key="2">
    <source>
        <dbReference type="ARBA" id="ARBA00022490"/>
    </source>
</evidence>
<comment type="catalytic activity">
    <reaction evidence="12 13">
        <text>Endonucleolytic cleavage at a junction such as a reciprocal single-stranded crossover between two homologous DNA duplexes (Holliday junction).</text>
        <dbReference type="EC" id="3.1.21.10"/>
    </reaction>
</comment>
<keyword evidence="2 13" id="KW-0963">Cytoplasm</keyword>